<dbReference type="GO" id="GO:0005524">
    <property type="term" value="F:ATP binding"/>
    <property type="evidence" value="ECO:0007669"/>
    <property type="project" value="UniProtKB-KW"/>
</dbReference>
<evidence type="ECO:0000313" key="7">
    <source>
        <dbReference type="Proteomes" id="UP000229449"/>
    </source>
</evidence>
<dbReference type="GO" id="GO:0016887">
    <property type="term" value="F:ATP hydrolysis activity"/>
    <property type="evidence" value="ECO:0007669"/>
    <property type="project" value="TreeGrafter"/>
</dbReference>
<accession>A0A2M7R9T9</accession>
<reference evidence="7" key="1">
    <citation type="submission" date="2017-09" db="EMBL/GenBank/DDBJ databases">
        <title>Depth-based differentiation of microbial function through sediment-hosted aquifers and enrichment of novel symbionts in the deep terrestrial subsurface.</title>
        <authorList>
            <person name="Probst A.J."/>
            <person name="Ladd B."/>
            <person name="Jarett J.K."/>
            <person name="Geller-Mcgrath D.E."/>
            <person name="Sieber C.M.K."/>
            <person name="Emerson J.B."/>
            <person name="Anantharaman K."/>
            <person name="Thomas B.C."/>
            <person name="Malmstrom R."/>
            <person name="Stieglmeier M."/>
            <person name="Klingl A."/>
            <person name="Woyke T."/>
            <person name="Ryan C.M."/>
            <person name="Banfield J.F."/>
        </authorList>
    </citation>
    <scope>NUCLEOTIDE SEQUENCE [LARGE SCALE GENOMIC DNA]</scope>
</reference>
<dbReference type="SUPFAM" id="SSF52540">
    <property type="entry name" value="P-loop containing nucleoside triphosphate hydrolases"/>
    <property type="match status" value="1"/>
</dbReference>
<dbReference type="FunFam" id="3.40.50.300:FF:000398">
    <property type="entry name" value="Type IV pilus assembly ATPase PilB"/>
    <property type="match status" value="1"/>
</dbReference>
<proteinExistence type="inferred from homology"/>
<dbReference type="InterPro" id="IPR027417">
    <property type="entry name" value="P-loop_NTPase"/>
</dbReference>
<keyword evidence="3" id="KW-0067">ATP-binding</keyword>
<protein>
    <recommendedName>
        <fullName evidence="5">Bacterial type II secretion system protein E domain-containing protein</fullName>
    </recommendedName>
</protein>
<keyword evidence="2" id="KW-0547">Nucleotide-binding</keyword>
<feature type="region of interest" description="Disordered" evidence="4">
    <location>
        <begin position="11"/>
        <end position="30"/>
    </location>
</feature>
<evidence type="ECO:0000259" key="5">
    <source>
        <dbReference type="PROSITE" id="PS00662"/>
    </source>
</evidence>
<dbReference type="PROSITE" id="PS00662">
    <property type="entry name" value="T2SP_E"/>
    <property type="match status" value="1"/>
</dbReference>
<dbReference type="GO" id="GO:0005886">
    <property type="term" value="C:plasma membrane"/>
    <property type="evidence" value="ECO:0007669"/>
    <property type="project" value="TreeGrafter"/>
</dbReference>
<comment type="caution">
    <text evidence="6">The sequence shown here is derived from an EMBL/GenBank/DDBJ whole genome shotgun (WGS) entry which is preliminary data.</text>
</comment>
<dbReference type="PANTHER" id="PTHR30258">
    <property type="entry name" value="TYPE II SECRETION SYSTEM PROTEIN GSPE-RELATED"/>
    <property type="match status" value="1"/>
</dbReference>
<sequence length="577" mass="64744">MPSGFGSISDLLNTKNGQQKRPKLSAQAKDVEEKFDNKMNDIKKKELEILAENYANSIGFPHINLADFPISQESLKQIPREVAESLGVICFFVNSDEFRLGALDPKKEEVKTLLEALIKKKYSNGLLYVISEVSLQKVLKLYDNLPDLKIITKDLDIKAEDLQKVQANVNDFSSVQDLLSKSNTTDLITVLLGAGLKVNASDIHIEAEQNRLIVRFRLDGILHDVAELSKDIFQKLISRIKLISALKINIINKPQDGRFTIHFPEYDVDVRVSTIPTVFGESAVMRLLIQKQDSLTLDSLGFSERDFAVLNEEIKRPNGMIITTGPTGSGKTTTLYAILKILNKPGVKIITLEDPVEYRMEGVNQSQIDHSKNYDFATGLRSMLRQDPDIVMVGEIRDAETAEIAVQAALTGHLLLSTLHTNSSFGAIPRFLSMSVQPFLLAPSLNCVMGQRLVRRVCQNCRKEVTFVDFDEHTQNRLLKQIEKMPEKLKVDIKKTKFYQATGCADCNNIGYKGRVGIYEIFVVKDEIEHMILSGEISELVIEEMAYKQGMTTMVQDGIIKATEGVTTIDEVFRVID</sequence>
<dbReference type="EMBL" id="PFMA01000056">
    <property type="protein sequence ID" value="PIY93327.1"/>
    <property type="molecule type" value="Genomic_DNA"/>
</dbReference>
<dbReference type="Proteomes" id="UP000229449">
    <property type="component" value="Unassembled WGS sequence"/>
</dbReference>
<dbReference type="Gene3D" id="3.30.450.90">
    <property type="match status" value="1"/>
</dbReference>
<dbReference type="Gene3D" id="3.40.50.300">
    <property type="entry name" value="P-loop containing nucleotide triphosphate hydrolases"/>
    <property type="match status" value="1"/>
</dbReference>
<evidence type="ECO:0000256" key="1">
    <source>
        <dbReference type="ARBA" id="ARBA00006611"/>
    </source>
</evidence>
<dbReference type="InterPro" id="IPR003593">
    <property type="entry name" value="AAA+_ATPase"/>
</dbReference>
<dbReference type="InterPro" id="IPR001482">
    <property type="entry name" value="T2SS/T4SS_dom"/>
</dbReference>
<dbReference type="SMART" id="SM00382">
    <property type="entry name" value="AAA"/>
    <property type="match status" value="1"/>
</dbReference>
<feature type="domain" description="Bacterial type II secretion system protein E" evidence="5">
    <location>
        <begin position="384"/>
        <end position="398"/>
    </location>
</feature>
<evidence type="ECO:0000256" key="2">
    <source>
        <dbReference type="ARBA" id="ARBA00022741"/>
    </source>
</evidence>
<evidence type="ECO:0000313" key="6">
    <source>
        <dbReference type="EMBL" id="PIY93327.1"/>
    </source>
</evidence>
<comment type="similarity">
    <text evidence="1">Belongs to the GSP E family.</text>
</comment>
<evidence type="ECO:0000256" key="4">
    <source>
        <dbReference type="SAM" id="MobiDB-lite"/>
    </source>
</evidence>
<name>A0A2M7R9T9_9BACT</name>
<dbReference type="CDD" id="cd01129">
    <property type="entry name" value="PulE-GspE-like"/>
    <property type="match status" value="1"/>
</dbReference>
<organism evidence="6 7">
    <name type="scientific">Candidatus Magasanikbacteria bacterium CG_4_10_14_0_8_um_filter_32_14</name>
    <dbReference type="NCBI Taxonomy" id="1974640"/>
    <lineage>
        <taxon>Bacteria</taxon>
        <taxon>Candidatus Magasanikiibacteriota</taxon>
    </lineage>
</organism>
<dbReference type="PANTHER" id="PTHR30258:SF2">
    <property type="entry name" value="COMG OPERON PROTEIN 1"/>
    <property type="match status" value="1"/>
</dbReference>
<dbReference type="Pfam" id="PF00437">
    <property type="entry name" value="T2SSE"/>
    <property type="match status" value="1"/>
</dbReference>
<gene>
    <name evidence="6" type="ORF">COY69_02265</name>
</gene>
<evidence type="ECO:0000256" key="3">
    <source>
        <dbReference type="ARBA" id="ARBA00022840"/>
    </source>
</evidence>
<dbReference type="AlphaFoldDB" id="A0A2M7R9T9"/>